<proteinExistence type="inferred from homology"/>
<name>A0A378NQR1_9FIRM</name>
<dbReference type="Pfam" id="PF02769">
    <property type="entry name" value="AIRS_C"/>
    <property type="match status" value="1"/>
</dbReference>
<dbReference type="AlphaFoldDB" id="A0A378NQR1"/>
<dbReference type="InterPro" id="IPR010918">
    <property type="entry name" value="PurM-like_C_dom"/>
</dbReference>
<protein>
    <submittedName>
        <fullName evidence="4">Hydrogenase isoenzymes formation protein hypE</fullName>
    </submittedName>
</protein>
<gene>
    <name evidence="4" type="primary">hypE</name>
    <name evidence="4" type="ORF">NCTC10571_00089</name>
</gene>
<dbReference type="NCBIfam" id="TIGR02124">
    <property type="entry name" value="hypE"/>
    <property type="match status" value="1"/>
</dbReference>
<feature type="domain" description="PurM-like N-terminal" evidence="2">
    <location>
        <begin position="44"/>
        <end position="154"/>
    </location>
</feature>
<dbReference type="PANTHER" id="PTHR30303">
    <property type="entry name" value="HYDROGENASE ISOENZYMES FORMATION PROTEIN HYPE"/>
    <property type="match status" value="1"/>
</dbReference>
<accession>A0A378NQR1</accession>
<dbReference type="Gene3D" id="3.30.1330.10">
    <property type="entry name" value="PurM-like, N-terminal domain"/>
    <property type="match status" value="1"/>
</dbReference>
<dbReference type="EMBL" id="UGPP01000001">
    <property type="protein sequence ID" value="STY70009.1"/>
    <property type="molecule type" value="Genomic_DNA"/>
</dbReference>
<evidence type="ECO:0000259" key="2">
    <source>
        <dbReference type="Pfam" id="PF00586"/>
    </source>
</evidence>
<dbReference type="Gene3D" id="3.90.650.10">
    <property type="entry name" value="PurM-like C-terminal domain"/>
    <property type="match status" value="1"/>
</dbReference>
<dbReference type="PIRSF" id="PIRSF005644">
    <property type="entry name" value="Hdrgns_mtr_HypE"/>
    <property type="match status" value="1"/>
</dbReference>
<evidence type="ECO:0000313" key="5">
    <source>
        <dbReference type="Proteomes" id="UP000255234"/>
    </source>
</evidence>
<sequence>MAGNFGVNDVITMAHGSGGQAGHELMEKILLPAFDNPILREMHDGAKLDLSTNKIAFTTDSYVVKPLFFAGGNIGKLAVCGTVNDLAMTGAIAKYISVGMIIEEGFPLKDLQEIVTTMRKAADEAGVYIVTGDTKVVNKGCADGIFINTAGVGERIEGVEISPLKAKAGQNIIVSGYLGDHSATIMASRHNLELPSVIKTDCAPLNHMVKEMLKVAPNIAVLRDPTRGGVAAVLNEIAQQAQVGILLEEDSIPVREEVQGFCDILGFDPLYLANEGKLVAFVDQEDTEKVLATMHKFEYGKNAKVIGKVIDKAIGEVGLRTAIGGIRIVDMPQGEQIPRIC</sequence>
<dbReference type="STRING" id="1122216.GCA_000423385_00005"/>
<dbReference type="Proteomes" id="UP000255234">
    <property type="component" value="Unassembled WGS sequence"/>
</dbReference>
<reference evidence="4 5" key="1">
    <citation type="submission" date="2018-06" db="EMBL/GenBank/DDBJ databases">
        <authorList>
            <consortium name="Pathogen Informatics"/>
            <person name="Doyle S."/>
        </authorList>
    </citation>
    <scope>NUCLEOTIDE SEQUENCE [LARGE SCALE GENOMIC DNA]</scope>
    <source>
        <strain evidence="4 5">NCTC10571</strain>
    </source>
</reference>
<dbReference type="PANTHER" id="PTHR30303:SF0">
    <property type="entry name" value="CARBAMOYL DEHYDRATASE HYPE"/>
    <property type="match status" value="1"/>
</dbReference>
<dbReference type="GO" id="GO:0051604">
    <property type="term" value="P:protein maturation"/>
    <property type="evidence" value="ECO:0007669"/>
    <property type="project" value="TreeGrafter"/>
</dbReference>
<dbReference type="InterPro" id="IPR016188">
    <property type="entry name" value="PurM-like_N"/>
</dbReference>
<dbReference type="Pfam" id="PF00586">
    <property type="entry name" value="AIRS"/>
    <property type="match status" value="1"/>
</dbReference>
<dbReference type="InterPro" id="IPR036676">
    <property type="entry name" value="PurM-like_C_sf"/>
</dbReference>
<comment type="similarity">
    <text evidence="1">Belongs to the HypE family.</text>
</comment>
<dbReference type="CDD" id="cd02197">
    <property type="entry name" value="HypE"/>
    <property type="match status" value="1"/>
</dbReference>
<feature type="domain" description="PurM-like C-terminal" evidence="3">
    <location>
        <begin position="167"/>
        <end position="317"/>
    </location>
</feature>
<dbReference type="InterPro" id="IPR036921">
    <property type="entry name" value="PurM-like_N_sf"/>
</dbReference>
<evidence type="ECO:0000313" key="4">
    <source>
        <dbReference type="EMBL" id="STY70009.1"/>
    </source>
</evidence>
<evidence type="ECO:0000259" key="3">
    <source>
        <dbReference type="Pfam" id="PF02769"/>
    </source>
</evidence>
<dbReference type="SUPFAM" id="SSF55326">
    <property type="entry name" value="PurM N-terminal domain-like"/>
    <property type="match status" value="1"/>
</dbReference>
<organism evidence="4 5">
    <name type="scientific">Megamonas hypermegale</name>
    <dbReference type="NCBI Taxonomy" id="158847"/>
    <lineage>
        <taxon>Bacteria</taxon>
        <taxon>Bacillati</taxon>
        <taxon>Bacillota</taxon>
        <taxon>Negativicutes</taxon>
        <taxon>Selenomonadales</taxon>
        <taxon>Selenomonadaceae</taxon>
        <taxon>Megamonas</taxon>
    </lineage>
</organism>
<dbReference type="InterPro" id="IPR011854">
    <property type="entry name" value="HypE"/>
</dbReference>
<evidence type="ECO:0000256" key="1">
    <source>
        <dbReference type="ARBA" id="ARBA00006243"/>
    </source>
</evidence>
<dbReference type="SUPFAM" id="SSF56042">
    <property type="entry name" value="PurM C-terminal domain-like"/>
    <property type="match status" value="1"/>
</dbReference>